<dbReference type="AlphaFoldDB" id="A0A9W7L6N1"/>
<dbReference type="Proteomes" id="UP001165065">
    <property type="component" value="Unassembled WGS sequence"/>
</dbReference>
<proteinExistence type="predicted"/>
<reference evidence="2" key="1">
    <citation type="journal article" date="2023" name="Commun. Biol.">
        <title>Genome analysis of Parmales, the sister group of diatoms, reveals the evolutionary specialization of diatoms from phago-mixotrophs to photoautotrophs.</title>
        <authorList>
            <person name="Ban H."/>
            <person name="Sato S."/>
            <person name="Yoshikawa S."/>
            <person name="Yamada K."/>
            <person name="Nakamura Y."/>
            <person name="Ichinomiya M."/>
            <person name="Sato N."/>
            <person name="Blanc-Mathieu R."/>
            <person name="Endo H."/>
            <person name="Kuwata A."/>
            <person name="Ogata H."/>
        </authorList>
    </citation>
    <scope>NUCLEOTIDE SEQUENCE [LARGE SCALE GENOMIC DNA]</scope>
</reference>
<name>A0A9W7L6N1_9STRA</name>
<organism evidence="1 2">
    <name type="scientific">Triparma columacea</name>
    <dbReference type="NCBI Taxonomy" id="722753"/>
    <lineage>
        <taxon>Eukaryota</taxon>
        <taxon>Sar</taxon>
        <taxon>Stramenopiles</taxon>
        <taxon>Ochrophyta</taxon>
        <taxon>Bolidophyceae</taxon>
        <taxon>Parmales</taxon>
        <taxon>Triparmaceae</taxon>
        <taxon>Triparma</taxon>
    </lineage>
</organism>
<keyword evidence="2" id="KW-1185">Reference proteome</keyword>
<evidence type="ECO:0008006" key="3">
    <source>
        <dbReference type="Google" id="ProtNLM"/>
    </source>
</evidence>
<protein>
    <recommendedName>
        <fullName evidence="3">EGF-like domain-containing protein</fullName>
    </recommendedName>
</protein>
<evidence type="ECO:0000313" key="1">
    <source>
        <dbReference type="EMBL" id="GMI33927.1"/>
    </source>
</evidence>
<dbReference type="EMBL" id="BRYA01000036">
    <property type="protein sequence ID" value="GMI33927.1"/>
    <property type="molecule type" value="Genomic_DNA"/>
</dbReference>
<evidence type="ECO:0000313" key="2">
    <source>
        <dbReference type="Proteomes" id="UP001165065"/>
    </source>
</evidence>
<sequence>MLFTYNLYGEIICTLDDASCVLDGEDGRRLIWLDGTGSGSLTLRALTFYKGSASADYGGGVYVKAGSVIIQLCVFSSCNSIENWTIFGYSYGGGGLFVMEGSGTTTVDFYGTSFSGNGANSNNGDDIYRHAGTVTIHNTCPSPYSSGSPTKGSALDTYGTVGGTKFSYTECSGQPCVASSSSSDDGTDGNFYCINGGDIGGTFVPGQSFCTCTSCDSNYRGTNCATCAVAGYSGPTCTADPCVATSTSTDDGTDGNFYCINGGSIGGNTGSCTCTSCNMGSEGVNCATCTAQFTGSDCATCIAGYSGSDCTTADPCVATSTSTDDGTDGNFYCINGGSIGGNTGSCTCTGCDGYSGLNCQTADPCRAVSNTAADGSDGDFYCINGGR</sequence>
<comment type="caution">
    <text evidence="1">The sequence shown here is derived from an EMBL/GenBank/DDBJ whole genome shotgun (WGS) entry which is preliminary data.</text>
</comment>
<dbReference type="OrthoDB" id="19138at2759"/>
<accession>A0A9W7L6N1</accession>
<gene>
    <name evidence="1" type="ORF">TrCOL_g13243</name>
</gene>